<evidence type="ECO:0000313" key="1">
    <source>
        <dbReference type="EMBL" id="MBP2187737.1"/>
    </source>
</evidence>
<dbReference type="Proteomes" id="UP001519325">
    <property type="component" value="Unassembled WGS sequence"/>
</dbReference>
<name>A0ABS4Q7U9_9NOCA</name>
<organism evidence="1 2">
    <name type="scientific">Nocardia goodfellowii</name>
    <dbReference type="NCBI Taxonomy" id="882446"/>
    <lineage>
        <taxon>Bacteria</taxon>
        <taxon>Bacillati</taxon>
        <taxon>Actinomycetota</taxon>
        <taxon>Actinomycetes</taxon>
        <taxon>Mycobacteriales</taxon>
        <taxon>Nocardiaceae</taxon>
        <taxon>Nocardia</taxon>
    </lineage>
</organism>
<dbReference type="EMBL" id="JAGGMR010000001">
    <property type="protein sequence ID" value="MBP2187737.1"/>
    <property type="molecule type" value="Genomic_DNA"/>
</dbReference>
<proteinExistence type="predicted"/>
<keyword evidence="2" id="KW-1185">Reference proteome</keyword>
<protein>
    <submittedName>
        <fullName evidence="1">Uncharacterized protein</fullName>
    </submittedName>
</protein>
<comment type="caution">
    <text evidence="1">The sequence shown here is derived from an EMBL/GenBank/DDBJ whole genome shotgun (WGS) entry which is preliminary data.</text>
</comment>
<accession>A0ABS4Q7U9</accession>
<reference evidence="1 2" key="1">
    <citation type="submission" date="2021-03" db="EMBL/GenBank/DDBJ databases">
        <title>Sequencing the genomes of 1000 actinobacteria strains.</title>
        <authorList>
            <person name="Klenk H.-P."/>
        </authorList>
    </citation>
    <scope>NUCLEOTIDE SEQUENCE [LARGE SCALE GENOMIC DNA]</scope>
    <source>
        <strain evidence="1 2">DSM 45516</strain>
    </source>
</reference>
<dbReference type="RefSeq" id="WP_209884523.1">
    <property type="nucleotide sequence ID" value="NZ_JAGGMR010000001.1"/>
</dbReference>
<gene>
    <name evidence="1" type="ORF">BJ987_000638</name>
</gene>
<evidence type="ECO:0000313" key="2">
    <source>
        <dbReference type="Proteomes" id="UP001519325"/>
    </source>
</evidence>
<sequence>MADLRHTDPARTKVCLTCREYPGPALAVFLAPEPLVRGGCILHVVEQVPVSAAGTTRLTAELTQLMQSQVDPASSVRAEFRSFVPNPADPARTRSVLHDHLITDPEPLGLDTGDTAELTRLATLPEHPIGPRRVDDFQDYAVRAAMLAVYRHFEVDQRVPVLYHGYAEPTTGWFALRASSV</sequence>